<dbReference type="EMBL" id="PPSL01000006">
    <property type="protein sequence ID" value="PQJ09346.1"/>
    <property type="molecule type" value="Genomic_DNA"/>
</dbReference>
<reference evidence="1 2" key="1">
    <citation type="submission" date="2018-01" db="EMBL/GenBank/DDBJ databases">
        <title>A novel member of the phylum Bacteroidetes isolated from glacier ice.</title>
        <authorList>
            <person name="Liu Q."/>
            <person name="Xin Y.-H."/>
        </authorList>
    </citation>
    <scope>NUCLEOTIDE SEQUENCE [LARGE SCALE GENOMIC DNA]</scope>
    <source>
        <strain evidence="1 2">RB1R16</strain>
    </source>
</reference>
<sequence length="185" mass="20875">MMNVVQIILLSVMLLSCKGRHAYRKAVREIAAKLPEPTNMNVGSAAYSISIPDGWITEHKTMYGVDYFYLLAPKTKEDPNTSINVITESMQQLSLETYRTKTMESVKKYIPNATNFDTGSITANGIIGCWYDYEIDLEGTKSTLVSYIFPKNGVAYIITAGTQVKYARRYRPLFNAVARSIQFKD</sequence>
<evidence type="ECO:0008006" key="3">
    <source>
        <dbReference type="Google" id="ProtNLM"/>
    </source>
</evidence>
<dbReference type="RefSeq" id="WP_105040796.1">
    <property type="nucleotide sequence ID" value="NZ_PPSL01000006.1"/>
</dbReference>
<dbReference type="Proteomes" id="UP000239872">
    <property type="component" value="Unassembled WGS sequence"/>
</dbReference>
<dbReference type="Gene3D" id="3.40.1000.10">
    <property type="entry name" value="Mog1/PsbP, alpha/beta/alpha sandwich"/>
    <property type="match status" value="1"/>
</dbReference>
<gene>
    <name evidence="1" type="ORF">CJD36_019040</name>
</gene>
<protein>
    <recommendedName>
        <fullName evidence="3">PsbP C-terminal domain-containing protein</fullName>
    </recommendedName>
</protein>
<organism evidence="1 2">
    <name type="scientific">Flavipsychrobacter stenotrophus</name>
    <dbReference type="NCBI Taxonomy" id="2077091"/>
    <lineage>
        <taxon>Bacteria</taxon>
        <taxon>Pseudomonadati</taxon>
        <taxon>Bacteroidota</taxon>
        <taxon>Chitinophagia</taxon>
        <taxon>Chitinophagales</taxon>
        <taxon>Chitinophagaceae</taxon>
        <taxon>Flavipsychrobacter</taxon>
    </lineage>
</organism>
<dbReference type="AlphaFoldDB" id="A0A2S7SS22"/>
<name>A0A2S7SS22_9BACT</name>
<dbReference type="OrthoDB" id="673905at2"/>
<evidence type="ECO:0000313" key="1">
    <source>
        <dbReference type="EMBL" id="PQJ09346.1"/>
    </source>
</evidence>
<comment type="caution">
    <text evidence="1">The sequence shown here is derived from an EMBL/GenBank/DDBJ whole genome shotgun (WGS) entry which is preliminary data.</text>
</comment>
<proteinExistence type="predicted"/>
<evidence type="ECO:0000313" key="2">
    <source>
        <dbReference type="Proteomes" id="UP000239872"/>
    </source>
</evidence>
<accession>A0A2S7SS22</accession>
<keyword evidence="2" id="KW-1185">Reference proteome</keyword>